<dbReference type="Gene3D" id="3.90.1150.10">
    <property type="entry name" value="Aspartate Aminotransferase, domain 1"/>
    <property type="match status" value="1"/>
</dbReference>
<evidence type="ECO:0000256" key="4">
    <source>
        <dbReference type="ARBA" id="ARBA00008954"/>
    </source>
</evidence>
<evidence type="ECO:0000313" key="12">
    <source>
        <dbReference type="EMBL" id="OBR81778.1"/>
    </source>
</evidence>
<proteinExistence type="inferred from homology"/>
<reference evidence="12" key="1">
    <citation type="submission" date="2013-07" db="EMBL/GenBank/DDBJ databases">
        <title>The Genome Sequence of Cryptococcus dejecticola CBS10117.</title>
        <authorList>
            <consortium name="The Broad Institute Genome Sequencing Platform"/>
            <person name="Cuomo C."/>
            <person name="Litvintseva A."/>
            <person name="Chen Y."/>
            <person name="Heitman J."/>
            <person name="Sun S."/>
            <person name="Springer D."/>
            <person name="Dromer F."/>
            <person name="Young S.K."/>
            <person name="Zeng Q."/>
            <person name="Gargeya S."/>
            <person name="Fitzgerald M."/>
            <person name="Abouelleil A."/>
            <person name="Alvarado L."/>
            <person name="Berlin A.M."/>
            <person name="Chapman S.B."/>
            <person name="Dewar J."/>
            <person name="Goldberg J."/>
            <person name="Griggs A."/>
            <person name="Gujja S."/>
            <person name="Hansen M."/>
            <person name="Howarth C."/>
            <person name="Imamovic A."/>
            <person name="Larimer J."/>
            <person name="McCowan C."/>
            <person name="Murphy C."/>
            <person name="Pearson M."/>
            <person name="Priest M."/>
            <person name="Roberts A."/>
            <person name="Saif S."/>
            <person name="Shea T."/>
            <person name="Sykes S."/>
            <person name="Wortman J."/>
            <person name="Nusbaum C."/>
            <person name="Birren B."/>
        </authorList>
    </citation>
    <scope>NUCLEOTIDE SEQUENCE [LARGE SCALE GENOMIC DNA]</scope>
    <source>
        <strain evidence="12">CBS 10117</strain>
    </source>
</reference>
<dbReference type="GO" id="GO:0005759">
    <property type="term" value="C:mitochondrial matrix"/>
    <property type="evidence" value="ECO:0007669"/>
    <property type="project" value="TreeGrafter"/>
</dbReference>
<dbReference type="EMBL" id="KI894036">
    <property type="protein sequence ID" value="OBR81778.1"/>
    <property type="molecule type" value="Genomic_DNA"/>
</dbReference>
<dbReference type="GO" id="GO:0030170">
    <property type="term" value="F:pyridoxal phosphate binding"/>
    <property type="evidence" value="ECO:0007669"/>
    <property type="project" value="InterPro"/>
</dbReference>
<dbReference type="InterPro" id="IPR005814">
    <property type="entry name" value="Aminotrans_3"/>
</dbReference>
<dbReference type="FunFam" id="3.40.640.10:FF:000004">
    <property type="entry name" value="Acetylornithine aminotransferase"/>
    <property type="match status" value="1"/>
</dbReference>
<comment type="subcellular location">
    <subcellularLocation>
        <location evidence="2">Mitochondrion</location>
    </subcellularLocation>
</comment>
<name>A0A1A5ZVE4_9TREE</name>
<gene>
    <name evidence="12" type="ORF">I303_07688</name>
</gene>
<organism evidence="12">
    <name type="scientific">Kwoniella dejecticola CBS 10117</name>
    <dbReference type="NCBI Taxonomy" id="1296121"/>
    <lineage>
        <taxon>Eukaryota</taxon>
        <taxon>Fungi</taxon>
        <taxon>Dikarya</taxon>
        <taxon>Basidiomycota</taxon>
        <taxon>Agaricomycotina</taxon>
        <taxon>Tremellomycetes</taxon>
        <taxon>Tremellales</taxon>
        <taxon>Cryptococcaceae</taxon>
        <taxon>Kwoniella</taxon>
    </lineage>
</organism>
<dbReference type="PANTHER" id="PTHR11986">
    <property type="entry name" value="AMINOTRANSFERASE CLASS III"/>
    <property type="match status" value="1"/>
</dbReference>
<dbReference type="SUPFAM" id="SSF53383">
    <property type="entry name" value="PLP-dependent transferases"/>
    <property type="match status" value="1"/>
</dbReference>
<evidence type="ECO:0000256" key="9">
    <source>
        <dbReference type="ARBA" id="ARBA00022898"/>
    </source>
</evidence>
<evidence type="ECO:0000256" key="11">
    <source>
        <dbReference type="SAM" id="MobiDB-lite"/>
    </source>
</evidence>
<evidence type="ECO:0000256" key="7">
    <source>
        <dbReference type="ARBA" id="ARBA00022605"/>
    </source>
</evidence>
<feature type="compositionally biased region" description="Basic and acidic residues" evidence="11">
    <location>
        <begin position="166"/>
        <end position="175"/>
    </location>
</feature>
<dbReference type="GO" id="GO:0006526">
    <property type="term" value="P:L-arginine biosynthetic process"/>
    <property type="evidence" value="ECO:0007669"/>
    <property type="project" value="UniProtKB-UniPathway"/>
</dbReference>
<evidence type="ECO:0000256" key="8">
    <source>
        <dbReference type="ARBA" id="ARBA00022679"/>
    </source>
</evidence>
<dbReference type="InterPro" id="IPR004636">
    <property type="entry name" value="AcOrn/SuccOrn_fam"/>
</dbReference>
<dbReference type="EC" id="2.6.1.11" evidence="5"/>
<keyword evidence="9 10" id="KW-0663">Pyridoxal phosphate</keyword>
<dbReference type="InterPro" id="IPR015421">
    <property type="entry name" value="PyrdxlP-dep_Trfase_major"/>
</dbReference>
<dbReference type="Gene3D" id="3.40.640.10">
    <property type="entry name" value="Type I PLP-dependent aspartate aminotransferase-like (Major domain)"/>
    <property type="match status" value="1"/>
</dbReference>
<feature type="region of interest" description="Disordered" evidence="11">
    <location>
        <begin position="144"/>
        <end position="179"/>
    </location>
</feature>
<dbReference type="OrthoDB" id="10260828at2759"/>
<evidence type="ECO:0000256" key="6">
    <source>
        <dbReference type="ARBA" id="ARBA00022576"/>
    </source>
</evidence>
<dbReference type="Pfam" id="PF00202">
    <property type="entry name" value="Aminotran_3"/>
    <property type="match status" value="1"/>
</dbReference>
<evidence type="ECO:0000256" key="5">
    <source>
        <dbReference type="ARBA" id="ARBA00012919"/>
    </source>
</evidence>
<dbReference type="PANTHER" id="PTHR11986:SF79">
    <property type="entry name" value="ACETYLORNITHINE AMINOTRANSFERASE, MITOCHONDRIAL"/>
    <property type="match status" value="1"/>
</dbReference>
<keyword evidence="7" id="KW-0028">Amino-acid biosynthesis</keyword>
<comment type="pathway">
    <text evidence="3">Amino-acid biosynthesis; L-arginine biosynthesis; N(2)-acetyl-L-ornithine from L-glutamate: step 4/4.</text>
</comment>
<dbReference type="VEuPathDB" id="FungiDB:I303_07688"/>
<dbReference type="GO" id="GO:0042802">
    <property type="term" value="F:identical protein binding"/>
    <property type="evidence" value="ECO:0007669"/>
    <property type="project" value="TreeGrafter"/>
</dbReference>
<dbReference type="InterPro" id="IPR050103">
    <property type="entry name" value="Class-III_PLP-dep_AT"/>
</dbReference>
<dbReference type="UniPathway" id="UPA00068">
    <property type="reaction ID" value="UER00109"/>
</dbReference>
<dbReference type="AlphaFoldDB" id="A0A1A5ZVE4"/>
<keyword evidence="8" id="KW-0808">Transferase</keyword>
<sequence>MTAPSLLRVARPKALKPLRVTFVRGYATELKPNLQYTKVTHPDSDAPASTHSLIKDHSQYLLNTYVRPPLLFTKGKGLVLTDSSNREYLDFTAGIAVTALGHSDEGVNRVINDQASKISHASNIYWNEHAGELAKSLVEKTRQHGGLGLGLGPGSGSSTTTSTSAREGDGGDKGGKVFFSNSGTEANEGALKFARAYGKIIAPENKDKTDIVCFSNAFHGRSMGALSVTPNPKYQAPFQPLIPNVKVGQYNEESQEAIDELINENTCGVIVEPIQGEGGVTQGKIEFLTKVAKRAREVGAVLIYDEIQCGLFRSGTMWAHSEFPAEAHPDIITMAKPLSNGFPIGAIMVRSTIAAEISPGMHGTTFGGQPLATAIGLHVLDRLSNPDFLSTLRENAKYLQGKLERLPQLFGGVLKDELRGTGLIRGIVFQQANHPAELVKLARERGLLILTAGSDAVRLVPALTVSKDQIDQAIGVIESCLSILAENK</sequence>
<dbReference type="InterPro" id="IPR049704">
    <property type="entry name" value="Aminotrans_3_PPA_site"/>
</dbReference>
<feature type="compositionally biased region" description="Gly residues" evidence="11">
    <location>
        <begin position="145"/>
        <end position="155"/>
    </location>
</feature>
<evidence type="ECO:0000256" key="2">
    <source>
        <dbReference type="ARBA" id="ARBA00004173"/>
    </source>
</evidence>
<keyword evidence="6 12" id="KW-0032">Aminotransferase</keyword>
<dbReference type="InterPro" id="IPR015424">
    <property type="entry name" value="PyrdxlP-dep_Trfase"/>
</dbReference>
<evidence type="ECO:0000256" key="1">
    <source>
        <dbReference type="ARBA" id="ARBA00001933"/>
    </source>
</evidence>
<comment type="cofactor">
    <cofactor evidence="1">
        <name>pyridoxal 5'-phosphate</name>
        <dbReference type="ChEBI" id="CHEBI:597326"/>
    </cofactor>
</comment>
<dbReference type="InterPro" id="IPR015422">
    <property type="entry name" value="PyrdxlP-dep_Trfase_small"/>
</dbReference>
<dbReference type="NCBIfam" id="TIGR00707">
    <property type="entry name" value="argD"/>
    <property type="match status" value="1"/>
</dbReference>
<dbReference type="PIRSF" id="PIRSF000521">
    <property type="entry name" value="Transaminase_4ab_Lys_Orn"/>
    <property type="match status" value="1"/>
</dbReference>
<protein>
    <recommendedName>
        <fullName evidence="5">acetylornithine transaminase</fullName>
        <ecNumber evidence="5">2.6.1.11</ecNumber>
    </recommendedName>
</protein>
<dbReference type="PROSITE" id="PS00600">
    <property type="entry name" value="AA_TRANSFER_CLASS_3"/>
    <property type="match status" value="1"/>
</dbReference>
<dbReference type="GO" id="GO:0003992">
    <property type="term" value="F:N2-acetyl-L-ornithine:2-oxoglutarate 5-aminotransferase activity"/>
    <property type="evidence" value="ECO:0007669"/>
    <property type="project" value="UniProtKB-EC"/>
</dbReference>
<accession>A0A1A5ZVE4</accession>
<evidence type="ECO:0000256" key="10">
    <source>
        <dbReference type="RuleBase" id="RU003560"/>
    </source>
</evidence>
<dbReference type="CDD" id="cd00610">
    <property type="entry name" value="OAT_like"/>
    <property type="match status" value="1"/>
</dbReference>
<evidence type="ECO:0000256" key="3">
    <source>
        <dbReference type="ARBA" id="ARBA00005024"/>
    </source>
</evidence>
<comment type="similarity">
    <text evidence="4 10">Belongs to the class-III pyridoxal-phosphate-dependent aminotransferase family.</text>
</comment>
<dbReference type="STRING" id="1296121.A0A1A5ZVE4"/>